<keyword evidence="2" id="KW-0719">Serine esterase</keyword>
<keyword evidence="8" id="KW-1015">Disulfide bond</keyword>
<evidence type="ECO:0000256" key="10">
    <source>
        <dbReference type="RuleBase" id="RU361238"/>
    </source>
</evidence>
<evidence type="ECO:0000256" key="8">
    <source>
        <dbReference type="ARBA" id="ARBA00023157"/>
    </source>
</evidence>
<reference evidence="11 12" key="1">
    <citation type="submission" date="2024-02" db="EMBL/GenBank/DDBJ databases">
        <title>De novo assembly and annotation of 12 fungi associated with fruit tree decline syndrome in Ontario, Canada.</title>
        <authorList>
            <person name="Sulman M."/>
            <person name="Ellouze W."/>
            <person name="Ilyukhin E."/>
        </authorList>
    </citation>
    <scope>NUCLEOTIDE SEQUENCE [LARGE SCALE GENOMIC DNA]</scope>
    <source>
        <strain evidence="11 12">M1-105</strain>
    </source>
</reference>
<evidence type="ECO:0000256" key="5">
    <source>
        <dbReference type="ARBA" id="ARBA00022729"/>
    </source>
</evidence>
<dbReference type="Proteomes" id="UP001521116">
    <property type="component" value="Unassembled WGS sequence"/>
</dbReference>
<evidence type="ECO:0000256" key="4">
    <source>
        <dbReference type="ARBA" id="ARBA00022723"/>
    </source>
</evidence>
<keyword evidence="12" id="KW-1185">Reference proteome</keyword>
<evidence type="ECO:0000256" key="6">
    <source>
        <dbReference type="ARBA" id="ARBA00022801"/>
    </source>
</evidence>
<comment type="similarity">
    <text evidence="1 10">Belongs to the tannase family.</text>
</comment>
<keyword evidence="3" id="KW-0858">Xylan degradation</keyword>
<evidence type="ECO:0000256" key="9">
    <source>
        <dbReference type="ARBA" id="ARBA00034075"/>
    </source>
</evidence>
<keyword evidence="3" id="KW-0119">Carbohydrate metabolism</keyword>
<organism evidence="11 12">
    <name type="scientific">Neofusicoccum ribis</name>
    <dbReference type="NCBI Taxonomy" id="45134"/>
    <lineage>
        <taxon>Eukaryota</taxon>
        <taxon>Fungi</taxon>
        <taxon>Dikarya</taxon>
        <taxon>Ascomycota</taxon>
        <taxon>Pezizomycotina</taxon>
        <taxon>Dothideomycetes</taxon>
        <taxon>Dothideomycetes incertae sedis</taxon>
        <taxon>Botryosphaeriales</taxon>
        <taxon>Botryosphaeriaceae</taxon>
        <taxon>Neofusicoccum</taxon>
    </lineage>
</organism>
<name>A0ABR3TGA4_9PEZI</name>
<keyword evidence="5" id="KW-0732">Signal</keyword>
<keyword evidence="3" id="KW-0624">Polysaccharide degradation</keyword>
<dbReference type="PANTHER" id="PTHR33938">
    <property type="entry name" value="FERULOYL ESTERASE B-RELATED"/>
    <property type="match status" value="1"/>
</dbReference>
<proteinExistence type="inferred from homology"/>
<accession>A0ABR3TGA4</accession>
<evidence type="ECO:0000256" key="2">
    <source>
        <dbReference type="ARBA" id="ARBA00022487"/>
    </source>
</evidence>
<protein>
    <recommendedName>
        <fullName evidence="10">Carboxylic ester hydrolase</fullName>
        <ecNumber evidence="10">3.1.1.-</ecNumber>
    </recommendedName>
</protein>
<keyword evidence="6 10" id="KW-0378">Hydrolase</keyword>
<dbReference type="SUPFAM" id="SSF53474">
    <property type="entry name" value="alpha/beta-Hydrolases"/>
    <property type="match status" value="1"/>
</dbReference>
<keyword evidence="4" id="KW-0479">Metal-binding</keyword>
<dbReference type="InterPro" id="IPR029058">
    <property type="entry name" value="AB_hydrolase_fold"/>
</dbReference>
<sequence length="577" mass="63130">MLLLAPRLVSQPLSLKLVFARLILPVRSLTRPFVARQRELLEQAIMRLPSLTDAAAWTTVLAAAASAQNSSFAQECSSLSSALSSVVPNATVWFSEFVTGGTNITFPDNDASCARPAQVVENDMCRVALRVPTTNRSEISMEAWLPSNWTGRFLSTGNGGTSGCIQYEDMAYASDLGFATVGANNGHNGTRGIAFGQNEDVVLDFAWRSMHTGVVVGKHISETFYGKTHTKSYYLGCSTGGRQGFKSAQAFADDFDGIVAGAPALSFNNLTSWSGHFYTIFGGNDTERFVPTDMWPIIHEDILKQCDGIDGAVDGIIEDPELCQYRPEALICASNATDTSSCLTGPQADAVRLVFSGVYGEDGMIVYPRMQPGSEIIASHVMYTGSDFIYTTDWYRYAIYNDPTWDPLTLSPADMAYAAAKNPGNIQTWDDLSAFQARGGKLLHYHGQMDAIISSDNSPRYYNHVSRQMNLNSAELDDFYRFFRISGMGHCSGGDGAWMIGNQLESRASLDPDHNALMAMVRWVEQGVAPEKLIGTKYVNDTESLGVDFTRVHCKYPKRNVYTGTGDGKDTEGWTCV</sequence>
<evidence type="ECO:0000313" key="11">
    <source>
        <dbReference type="EMBL" id="KAL1638418.1"/>
    </source>
</evidence>
<keyword evidence="7" id="KW-0106">Calcium</keyword>
<evidence type="ECO:0000256" key="3">
    <source>
        <dbReference type="ARBA" id="ARBA00022651"/>
    </source>
</evidence>
<evidence type="ECO:0000313" key="12">
    <source>
        <dbReference type="Proteomes" id="UP001521116"/>
    </source>
</evidence>
<evidence type="ECO:0000256" key="7">
    <source>
        <dbReference type="ARBA" id="ARBA00022837"/>
    </source>
</evidence>
<comment type="catalytic activity">
    <reaction evidence="9">
        <text>feruloyl-polysaccharide + H2O = ferulate + polysaccharide.</text>
        <dbReference type="EC" id="3.1.1.73"/>
    </reaction>
</comment>
<evidence type="ECO:0000256" key="1">
    <source>
        <dbReference type="ARBA" id="ARBA00006249"/>
    </source>
</evidence>
<dbReference type="InterPro" id="IPR011118">
    <property type="entry name" value="Tannase/feruloyl_esterase"/>
</dbReference>
<dbReference type="EMBL" id="JAJVDC020000001">
    <property type="protein sequence ID" value="KAL1638418.1"/>
    <property type="molecule type" value="Genomic_DNA"/>
</dbReference>
<gene>
    <name evidence="11" type="primary">faeB-1</name>
    <name evidence="11" type="ORF">SLS56_000227</name>
</gene>
<comment type="caution">
    <text evidence="11">The sequence shown here is derived from an EMBL/GenBank/DDBJ whole genome shotgun (WGS) entry which is preliminary data.</text>
</comment>
<dbReference type="EC" id="3.1.1.-" evidence="10"/>
<dbReference type="PANTHER" id="PTHR33938:SF15">
    <property type="entry name" value="FERULOYL ESTERASE B-RELATED"/>
    <property type="match status" value="1"/>
</dbReference>
<dbReference type="Pfam" id="PF07519">
    <property type="entry name" value="Tannase"/>
    <property type="match status" value="2"/>
</dbReference>